<evidence type="ECO:0000313" key="2">
    <source>
        <dbReference type="EMBL" id="MCW3807597.1"/>
    </source>
</evidence>
<dbReference type="PIRSF" id="PIRSF006593">
    <property type="entry name" value="UCP006593"/>
    <property type="match status" value="1"/>
</dbReference>
<dbReference type="InterPro" id="IPR036075">
    <property type="entry name" value="ARMT-1-like_metal-bd_sf"/>
</dbReference>
<evidence type="ECO:0000259" key="1">
    <source>
        <dbReference type="Pfam" id="PF01937"/>
    </source>
</evidence>
<dbReference type="SUPFAM" id="SSF111321">
    <property type="entry name" value="AF1104-like"/>
    <property type="match status" value="1"/>
</dbReference>
<dbReference type="Gene3D" id="1.10.285.20">
    <property type="entry name" value="Uncharacterised protein PF01937, DUF89, domain 2"/>
    <property type="match status" value="1"/>
</dbReference>
<organism evidence="2 3">
    <name type="scientific">Plebeiibacterium marinum</name>
    <dbReference type="NCBI Taxonomy" id="2992111"/>
    <lineage>
        <taxon>Bacteria</taxon>
        <taxon>Pseudomonadati</taxon>
        <taxon>Bacteroidota</taxon>
        <taxon>Bacteroidia</taxon>
        <taxon>Marinilabiliales</taxon>
        <taxon>Marinilabiliaceae</taxon>
        <taxon>Plebeiibacterium</taxon>
    </lineage>
</organism>
<dbReference type="InterPro" id="IPR014444">
    <property type="entry name" value="PH1575-like"/>
</dbReference>
<dbReference type="Pfam" id="PF01937">
    <property type="entry name" value="ARMT1-like_dom"/>
    <property type="match status" value="1"/>
</dbReference>
<dbReference type="RefSeq" id="WP_301202030.1">
    <property type="nucleotide sequence ID" value="NZ_JAPDPI010000052.1"/>
</dbReference>
<dbReference type="InterPro" id="IPR002791">
    <property type="entry name" value="ARMT1-like_metal-bd"/>
</dbReference>
<dbReference type="Gene3D" id="3.40.50.10880">
    <property type="entry name" value="Uncharacterised protein PF01937, DUF89, domain 3"/>
    <property type="match status" value="1"/>
</dbReference>
<sequence>MSRLCFDCHLSTVDKLVKKFNLSAVERDKLLHDARELLQKYSGCPNPIIATYIQRLASQKIKCDALYREEKCHANTVLLSDYQYWEIFVNQSHNPFQTAVKLAVAGNIIDYGAHSQPEDITAKINELVKLKFAIDDTINLYNRIKAAKKILYLGDNAGEIVFDKLLLETINHPNVVFAVRGRPVINDATIDDAMFVGMDKLCKVITNGYDAPSTLLEHCSQDFVAEYKEADLIISKGQGNFEGLMNSGGSNIVFMLMAKCNPIAELLGVKKGSLIVKENIKQKVV</sequence>
<reference evidence="2" key="1">
    <citation type="submission" date="2022-10" db="EMBL/GenBank/DDBJ databases">
        <authorList>
            <person name="Yu W.X."/>
        </authorList>
    </citation>
    <scope>NUCLEOTIDE SEQUENCE</scope>
    <source>
        <strain evidence="2">D04</strain>
    </source>
</reference>
<name>A0AAE3MH70_9BACT</name>
<protein>
    <submittedName>
        <fullName evidence="2">ARMT1-like domain-containing protein</fullName>
    </submittedName>
</protein>
<proteinExistence type="predicted"/>
<dbReference type="AlphaFoldDB" id="A0AAE3MH70"/>
<comment type="caution">
    <text evidence="2">The sequence shown here is derived from an EMBL/GenBank/DDBJ whole genome shotgun (WGS) entry which is preliminary data.</text>
</comment>
<keyword evidence="3" id="KW-1185">Reference proteome</keyword>
<evidence type="ECO:0000313" key="3">
    <source>
        <dbReference type="Proteomes" id="UP001207408"/>
    </source>
</evidence>
<gene>
    <name evidence="2" type="ORF">OM074_18365</name>
</gene>
<feature type="domain" description="Damage-control phosphatase ARMT1-like metal-binding" evidence="1">
    <location>
        <begin position="3"/>
        <end position="274"/>
    </location>
</feature>
<dbReference type="Proteomes" id="UP001207408">
    <property type="component" value="Unassembled WGS sequence"/>
</dbReference>
<dbReference type="EMBL" id="JAPDPI010000052">
    <property type="protein sequence ID" value="MCW3807597.1"/>
    <property type="molecule type" value="Genomic_DNA"/>
</dbReference>
<accession>A0AAE3MH70</accession>